<keyword evidence="3" id="KW-0732">Signal</keyword>
<evidence type="ECO:0000256" key="3">
    <source>
        <dbReference type="ARBA" id="ARBA00022729"/>
    </source>
</evidence>
<dbReference type="SUPFAM" id="SSF117074">
    <property type="entry name" value="Hypothetical protein PA1324"/>
    <property type="match status" value="2"/>
</dbReference>
<keyword evidence="4" id="KW-1133">Transmembrane helix</keyword>
<name>A0ABU1J7P7_9MICC</name>
<dbReference type="InterPro" id="IPR033764">
    <property type="entry name" value="Sdr_B"/>
</dbReference>
<keyword evidence="7" id="KW-1185">Reference proteome</keyword>
<dbReference type="RefSeq" id="WP_309795613.1">
    <property type="nucleotide sequence ID" value="NZ_BAAAHY010000006.1"/>
</dbReference>
<comment type="subcellular location">
    <subcellularLocation>
        <location evidence="1">Secreted</location>
    </subcellularLocation>
</comment>
<organism evidence="6 7">
    <name type="scientific">Arthrobacter russicus</name>
    <dbReference type="NCBI Taxonomy" id="172040"/>
    <lineage>
        <taxon>Bacteria</taxon>
        <taxon>Bacillati</taxon>
        <taxon>Actinomycetota</taxon>
        <taxon>Actinomycetes</taxon>
        <taxon>Micrococcales</taxon>
        <taxon>Micrococcaceae</taxon>
        <taxon>Arthrobacter</taxon>
    </lineage>
</organism>
<evidence type="ECO:0000313" key="7">
    <source>
        <dbReference type="Proteomes" id="UP001185069"/>
    </source>
</evidence>
<comment type="caution">
    <text evidence="6">The sequence shown here is derived from an EMBL/GenBank/DDBJ whole genome shotgun (WGS) entry which is preliminary data.</text>
</comment>
<dbReference type="PANTHER" id="PTHR23303:SF15">
    <property type="entry name" value="COLOSSIN-A"/>
    <property type="match status" value="1"/>
</dbReference>
<dbReference type="EMBL" id="JAVDQF010000001">
    <property type="protein sequence ID" value="MDR6268150.1"/>
    <property type="molecule type" value="Genomic_DNA"/>
</dbReference>
<evidence type="ECO:0000256" key="1">
    <source>
        <dbReference type="ARBA" id="ARBA00004613"/>
    </source>
</evidence>
<feature type="domain" description="SD-repeat containing protein B" evidence="5">
    <location>
        <begin position="7"/>
        <end position="79"/>
    </location>
</feature>
<evidence type="ECO:0000259" key="5">
    <source>
        <dbReference type="Pfam" id="PF17210"/>
    </source>
</evidence>
<feature type="domain" description="SD-repeat containing protein B" evidence="5">
    <location>
        <begin position="119"/>
        <end position="206"/>
    </location>
</feature>
<dbReference type="PANTHER" id="PTHR23303">
    <property type="entry name" value="CARBOXYPEPTIDASE REGULATORY REGION-CONTAINING"/>
    <property type="match status" value="1"/>
</dbReference>
<reference evidence="6 7" key="1">
    <citation type="submission" date="2023-07" db="EMBL/GenBank/DDBJ databases">
        <title>Sequencing the genomes of 1000 actinobacteria strains.</title>
        <authorList>
            <person name="Klenk H.-P."/>
        </authorList>
    </citation>
    <scope>NUCLEOTIDE SEQUENCE [LARGE SCALE GENOMIC DNA]</scope>
    <source>
        <strain evidence="6 7">DSM 14555</strain>
    </source>
</reference>
<dbReference type="Gene3D" id="2.60.40.10">
    <property type="entry name" value="Immunoglobulins"/>
    <property type="match status" value="2"/>
</dbReference>
<accession>A0ABU1J7P7</accession>
<dbReference type="Proteomes" id="UP001185069">
    <property type="component" value="Unassembled WGS sequence"/>
</dbReference>
<dbReference type="Pfam" id="PF17210">
    <property type="entry name" value="SdrD_B"/>
    <property type="match status" value="2"/>
</dbReference>
<evidence type="ECO:0000256" key="4">
    <source>
        <dbReference type="SAM" id="Phobius"/>
    </source>
</evidence>
<dbReference type="InterPro" id="IPR013783">
    <property type="entry name" value="Ig-like_fold"/>
</dbReference>
<evidence type="ECO:0000313" key="6">
    <source>
        <dbReference type="EMBL" id="MDR6268150.1"/>
    </source>
</evidence>
<evidence type="ECO:0000256" key="2">
    <source>
        <dbReference type="ARBA" id="ARBA00022525"/>
    </source>
</evidence>
<protein>
    <submittedName>
        <fullName evidence="6">LPXTG-motif cell wall-anchored protein</fullName>
    </submittedName>
</protein>
<proteinExistence type="predicted"/>
<feature type="transmembrane region" description="Helical" evidence="4">
    <location>
        <begin position="250"/>
        <end position="269"/>
    </location>
</feature>
<dbReference type="InterPro" id="IPR051417">
    <property type="entry name" value="SDr/BOS_complex"/>
</dbReference>
<gene>
    <name evidence="6" type="ORF">JOE69_000388</name>
</gene>
<keyword evidence="4" id="KW-0472">Membrane</keyword>
<dbReference type="NCBIfam" id="TIGR01167">
    <property type="entry name" value="LPXTG_anchor"/>
    <property type="match status" value="1"/>
</dbReference>
<keyword evidence="4" id="KW-0812">Transmembrane</keyword>
<keyword evidence="2" id="KW-0964">Secreted</keyword>
<sequence>MPKTGSISGWAFEDVNGNGVREATEPAVPDVLVQIKRTDLSMPMVEQRTGTDGKYFSALGQGSYEVLFTAPAGYESSFTAPSPSGKSQLIRLSRGQQLADLDAGLRKVGGPSKIFPVEISGTVFEDVNSTGKWEPGSPGLVGVKVILLDRNFNPLPGRETLTVAEGRYLFYNLPQGVYMVKFINPAGYLFTVPGSAGISSTLDLSVGSGSAGMKQVDAALVRNQPAPIGPSVNNVLGAESELANTGVAPLPFGLGAGLLVAGAGAVWFSRRRVGA</sequence>